<sequence>MEDAYNHALTARHMVPHETNVYIMDLLARTLNEKTYDSLWVEDA</sequence>
<proteinExistence type="predicted"/>
<accession>A0A9K3P2H5</accession>
<name>A0A9K3P2H5_HELAN</name>
<dbReference type="Proteomes" id="UP000215914">
    <property type="component" value="Unassembled WGS sequence"/>
</dbReference>
<dbReference type="Gramene" id="mRNA:HanXRQr2_Chr01g0024911">
    <property type="protein sequence ID" value="mRNA:HanXRQr2_Chr01g0024911"/>
    <property type="gene ID" value="HanXRQr2_Chr01g0024911"/>
</dbReference>
<keyword evidence="2" id="KW-1185">Reference proteome</keyword>
<dbReference type="EMBL" id="MNCJ02000316">
    <property type="protein sequence ID" value="KAF5822307.1"/>
    <property type="molecule type" value="Genomic_DNA"/>
</dbReference>
<gene>
    <name evidence="1" type="ORF">HanXRQr2_Chr01g0024911</name>
</gene>
<comment type="caution">
    <text evidence="1">The sequence shown here is derived from an EMBL/GenBank/DDBJ whole genome shotgun (WGS) entry which is preliminary data.</text>
</comment>
<organism evidence="1 2">
    <name type="scientific">Helianthus annuus</name>
    <name type="common">Common sunflower</name>
    <dbReference type="NCBI Taxonomy" id="4232"/>
    <lineage>
        <taxon>Eukaryota</taxon>
        <taxon>Viridiplantae</taxon>
        <taxon>Streptophyta</taxon>
        <taxon>Embryophyta</taxon>
        <taxon>Tracheophyta</taxon>
        <taxon>Spermatophyta</taxon>
        <taxon>Magnoliopsida</taxon>
        <taxon>eudicotyledons</taxon>
        <taxon>Gunneridae</taxon>
        <taxon>Pentapetalae</taxon>
        <taxon>asterids</taxon>
        <taxon>campanulids</taxon>
        <taxon>Asterales</taxon>
        <taxon>Asteraceae</taxon>
        <taxon>Asteroideae</taxon>
        <taxon>Heliantheae alliance</taxon>
        <taxon>Heliantheae</taxon>
        <taxon>Helianthus</taxon>
    </lineage>
</organism>
<dbReference type="AlphaFoldDB" id="A0A9K3P2H5"/>
<evidence type="ECO:0000313" key="2">
    <source>
        <dbReference type="Proteomes" id="UP000215914"/>
    </source>
</evidence>
<reference evidence="1" key="1">
    <citation type="journal article" date="2017" name="Nature">
        <title>The sunflower genome provides insights into oil metabolism, flowering and Asterid evolution.</title>
        <authorList>
            <person name="Badouin H."/>
            <person name="Gouzy J."/>
            <person name="Grassa C.J."/>
            <person name="Murat F."/>
            <person name="Staton S.E."/>
            <person name="Cottret L."/>
            <person name="Lelandais-Briere C."/>
            <person name="Owens G.L."/>
            <person name="Carrere S."/>
            <person name="Mayjonade B."/>
            <person name="Legrand L."/>
            <person name="Gill N."/>
            <person name="Kane N.C."/>
            <person name="Bowers J.E."/>
            <person name="Hubner S."/>
            <person name="Bellec A."/>
            <person name="Berard A."/>
            <person name="Berges H."/>
            <person name="Blanchet N."/>
            <person name="Boniface M.C."/>
            <person name="Brunel D."/>
            <person name="Catrice O."/>
            <person name="Chaidir N."/>
            <person name="Claudel C."/>
            <person name="Donnadieu C."/>
            <person name="Faraut T."/>
            <person name="Fievet G."/>
            <person name="Helmstetter N."/>
            <person name="King M."/>
            <person name="Knapp S.J."/>
            <person name="Lai Z."/>
            <person name="Le Paslier M.C."/>
            <person name="Lippi Y."/>
            <person name="Lorenzon L."/>
            <person name="Mandel J.R."/>
            <person name="Marage G."/>
            <person name="Marchand G."/>
            <person name="Marquand E."/>
            <person name="Bret-Mestries E."/>
            <person name="Morien E."/>
            <person name="Nambeesan S."/>
            <person name="Nguyen T."/>
            <person name="Pegot-Espagnet P."/>
            <person name="Pouilly N."/>
            <person name="Raftis F."/>
            <person name="Sallet E."/>
            <person name="Schiex T."/>
            <person name="Thomas J."/>
            <person name="Vandecasteele C."/>
            <person name="Vares D."/>
            <person name="Vear F."/>
            <person name="Vautrin S."/>
            <person name="Crespi M."/>
            <person name="Mangin B."/>
            <person name="Burke J.M."/>
            <person name="Salse J."/>
            <person name="Munos S."/>
            <person name="Vincourt P."/>
            <person name="Rieseberg L.H."/>
            <person name="Langlade N.B."/>
        </authorList>
    </citation>
    <scope>NUCLEOTIDE SEQUENCE</scope>
    <source>
        <tissue evidence="1">Leaves</tissue>
    </source>
</reference>
<evidence type="ECO:0000313" key="1">
    <source>
        <dbReference type="EMBL" id="KAF5822307.1"/>
    </source>
</evidence>
<protein>
    <submittedName>
        <fullName evidence="1">Uncharacterized protein</fullName>
    </submittedName>
</protein>
<reference evidence="1" key="2">
    <citation type="submission" date="2020-06" db="EMBL/GenBank/DDBJ databases">
        <title>Helianthus annuus Genome sequencing and assembly Release 2.</title>
        <authorList>
            <person name="Gouzy J."/>
            <person name="Langlade N."/>
            <person name="Munos S."/>
        </authorList>
    </citation>
    <scope>NUCLEOTIDE SEQUENCE</scope>
    <source>
        <tissue evidence="1">Leaves</tissue>
    </source>
</reference>